<feature type="transmembrane region" description="Helical" evidence="7">
    <location>
        <begin position="323"/>
        <end position="345"/>
    </location>
</feature>
<keyword evidence="7" id="KW-0812">Transmembrane</keyword>
<dbReference type="AlphaFoldDB" id="V9KWB6"/>
<dbReference type="InterPro" id="IPR027094">
    <property type="entry name" value="Mitofusin_fam"/>
</dbReference>
<dbReference type="GO" id="GO:0005525">
    <property type="term" value="F:GTP binding"/>
    <property type="evidence" value="ECO:0007669"/>
    <property type="project" value="UniProtKB-KW"/>
</dbReference>
<keyword evidence="2" id="KW-0547">Nucleotide-binding</keyword>
<dbReference type="SUPFAM" id="SSF52540">
    <property type="entry name" value="P-loop containing nucleoside triphosphate hydrolases"/>
    <property type="match status" value="1"/>
</dbReference>
<evidence type="ECO:0000259" key="8">
    <source>
        <dbReference type="Pfam" id="PF00350"/>
    </source>
</evidence>
<feature type="region of interest" description="Disordered" evidence="6">
    <location>
        <begin position="1"/>
        <end position="20"/>
    </location>
</feature>
<dbReference type="GO" id="GO:0016020">
    <property type="term" value="C:membrane"/>
    <property type="evidence" value="ECO:0007669"/>
    <property type="project" value="UniProtKB-SubCell"/>
</dbReference>
<dbReference type="PANTHER" id="PTHR10465:SF4">
    <property type="entry name" value="DYNAMIN N-TERMINAL DOMAIN-CONTAINING PROTEIN"/>
    <property type="match status" value="1"/>
</dbReference>
<dbReference type="GO" id="GO:0003924">
    <property type="term" value="F:GTPase activity"/>
    <property type="evidence" value="ECO:0007669"/>
    <property type="project" value="InterPro"/>
</dbReference>
<evidence type="ECO:0000256" key="4">
    <source>
        <dbReference type="ARBA" id="ARBA00023134"/>
    </source>
</evidence>
<protein>
    <submittedName>
        <fullName evidence="9">EH domain-containing protein 3</fullName>
    </submittedName>
</protein>
<dbReference type="GO" id="GO:0007005">
    <property type="term" value="P:mitochondrion organization"/>
    <property type="evidence" value="ECO:0007669"/>
    <property type="project" value="UniProtKB-ARBA"/>
</dbReference>
<proteinExistence type="evidence at transcript level"/>
<feature type="domain" description="Dynamin N-terminal" evidence="8">
    <location>
        <begin position="60"/>
        <end position="166"/>
    </location>
</feature>
<evidence type="ECO:0000256" key="6">
    <source>
        <dbReference type="SAM" id="MobiDB-lite"/>
    </source>
</evidence>
<accession>V9KWB6</accession>
<keyword evidence="5 7" id="KW-0472">Membrane</keyword>
<sequence length="449" mass="50529">MSGQTAPRATGSPEDGADLSTNEKILRDCHQLYTAPERGLITIGKHLGEKLQAQNRKITVMVMGNHSAGKSSFINWYIGESVQRTGVAIETQAFSFITSGRKRESLTGKSTLHLYPQFKDLEEISGLTDHLSTEICPSRQRDFNLVTFIDTPGLVDGEMTYQFDVDEALVRIGEKVDLIYVFFEPMGQALCKRTLSVVEKLNHKHAERLRFYLSKADTAGNECDRQRVLIQVTQQLCSKPGLNQCGFDMQTIYIPDLSQLSSCVNQIEETCKTITKSVNQAVQTALEQLESDCELLLQRTNQRLLKDRELVQRSRRGWMRRRLFGCLAYLVPISWLAAAIVPLLATQTISLATGERLAEAAQLHARRLAAAWAWLSGDSPLLAVAIVVVFSFIATFLSQSDSAMKRPLSRKETKTLERNRDHVRDVVKVKKNALCEQFLRQSVTDEDWC</sequence>
<keyword evidence="3" id="KW-0378">Hydrolase</keyword>
<dbReference type="InterPro" id="IPR045063">
    <property type="entry name" value="Dynamin_N"/>
</dbReference>
<name>V9KWB6_CALMI</name>
<keyword evidence="7" id="KW-1133">Transmembrane helix</keyword>
<evidence type="ECO:0000256" key="2">
    <source>
        <dbReference type="ARBA" id="ARBA00022741"/>
    </source>
</evidence>
<dbReference type="Gene3D" id="3.40.50.300">
    <property type="entry name" value="P-loop containing nucleotide triphosphate hydrolases"/>
    <property type="match status" value="1"/>
</dbReference>
<dbReference type="EMBL" id="JW870501">
    <property type="protein sequence ID" value="AFP03019.1"/>
    <property type="molecule type" value="mRNA"/>
</dbReference>
<dbReference type="Pfam" id="PF00350">
    <property type="entry name" value="Dynamin_N"/>
    <property type="match status" value="1"/>
</dbReference>
<comment type="subcellular location">
    <subcellularLocation>
        <location evidence="1">Membrane</location>
    </subcellularLocation>
</comment>
<dbReference type="PANTHER" id="PTHR10465">
    <property type="entry name" value="TRANSMEMBRANE GTPASE FZO1"/>
    <property type="match status" value="1"/>
</dbReference>
<organism evidence="9">
    <name type="scientific">Callorhinchus milii</name>
    <name type="common">Ghost shark</name>
    <dbReference type="NCBI Taxonomy" id="7868"/>
    <lineage>
        <taxon>Eukaryota</taxon>
        <taxon>Metazoa</taxon>
        <taxon>Chordata</taxon>
        <taxon>Craniata</taxon>
        <taxon>Vertebrata</taxon>
        <taxon>Chondrichthyes</taxon>
        <taxon>Holocephali</taxon>
        <taxon>Chimaeriformes</taxon>
        <taxon>Callorhinchidae</taxon>
        <taxon>Callorhinchus</taxon>
    </lineage>
</organism>
<reference evidence="9" key="1">
    <citation type="journal article" date="2014" name="Nature">
        <title>Elephant shark genome provides unique insights into gnathostome evolution.</title>
        <authorList>
            <consortium name="International Elephant Shark Genome Sequencing Consortium"/>
            <person name="Venkatesh B."/>
            <person name="Lee A.P."/>
            <person name="Ravi V."/>
            <person name="Maurya A.K."/>
            <person name="Lian M.M."/>
            <person name="Swann J.B."/>
            <person name="Ohta Y."/>
            <person name="Flajnik M.F."/>
            <person name="Sutoh Y."/>
            <person name="Kasahara M."/>
            <person name="Hoon S."/>
            <person name="Gangu V."/>
            <person name="Roy S.W."/>
            <person name="Irimia M."/>
            <person name="Korzh V."/>
            <person name="Kondrychyn I."/>
            <person name="Lim Z.W."/>
            <person name="Tay B.H."/>
            <person name="Tohari S."/>
            <person name="Kong K.W."/>
            <person name="Ho S."/>
            <person name="Lorente-Galdos B."/>
            <person name="Quilez J."/>
            <person name="Marques-Bonet T."/>
            <person name="Raney B.J."/>
            <person name="Ingham P.W."/>
            <person name="Tay A."/>
            <person name="Hillier L.W."/>
            <person name="Minx P."/>
            <person name="Boehm T."/>
            <person name="Wilson R.K."/>
            <person name="Brenner S."/>
            <person name="Warren W.C."/>
        </authorList>
    </citation>
    <scope>NUCLEOTIDE SEQUENCE</scope>
    <source>
        <tissue evidence="9">Heart</tissue>
    </source>
</reference>
<keyword evidence="4" id="KW-0342">GTP-binding</keyword>
<feature type="transmembrane region" description="Helical" evidence="7">
    <location>
        <begin position="381"/>
        <end position="398"/>
    </location>
</feature>
<evidence type="ECO:0000256" key="5">
    <source>
        <dbReference type="ARBA" id="ARBA00023136"/>
    </source>
</evidence>
<evidence type="ECO:0000256" key="7">
    <source>
        <dbReference type="SAM" id="Phobius"/>
    </source>
</evidence>
<evidence type="ECO:0000256" key="1">
    <source>
        <dbReference type="ARBA" id="ARBA00004370"/>
    </source>
</evidence>
<evidence type="ECO:0000256" key="3">
    <source>
        <dbReference type="ARBA" id="ARBA00022801"/>
    </source>
</evidence>
<dbReference type="InterPro" id="IPR027417">
    <property type="entry name" value="P-loop_NTPase"/>
</dbReference>
<evidence type="ECO:0000313" key="9">
    <source>
        <dbReference type="EMBL" id="AFP03019.1"/>
    </source>
</evidence>